<dbReference type="GO" id="GO:0030894">
    <property type="term" value="C:replisome"/>
    <property type="evidence" value="ECO:0007669"/>
    <property type="project" value="TreeGrafter"/>
</dbReference>
<evidence type="ECO:0000256" key="13">
    <source>
        <dbReference type="ARBA" id="ARBA00023204"/>
    </source>
</evidence>
<dbReference type="GO" id="GO:0005737">
    <property type="term" value="C:cytoplasm"/>
    <property type="evidence" value="ECO:0007669"/>
    <property type="project" value="TreeGrafter"/>
</dbReference>
<dbReference type="SMART" id="SM00490">
    <property type="entry name" value="HELICc"/>
    <property type="match status" value="1"/>
</dbReference>
<evidence type="ECO:0000256" key="1">
    <source>
        <dbReference type="ARBA" id="ARBA00001946"/>
    </source>
</evidence>
<dbReference type="PANTHER" id="PTHR13710">
    <property type="entry name" value="DNA HELICASE RECQ FAMILY MEMBER"/>
    <property type="match status" value="1"/>
</dbReference>
<dbReference type="InterPro" id="IPR018982">
    <property type="entry name" value="RQC_domain"/>
</dbReference>
<gene>
    <name evidence="20" type="primary">recQ</name>
    <name evidence="20" type="ORF">CM240_0792</name>
</gene>
<dbReference type="EMBL" id="HG917868">
    <property type="protein sequence ID" value="CDM67957.1"/>
    <property type="molecule type" value="Genomic_DNA"/>
</dbReference>
<feature type="domain" description="Helicase C-terminal" evidence="19">
    <location>
        <begin position="214"/>
        <end position="361"/>
    </location>
</feature>
<dbReference type="GO" id="GO:0009432">
    <property type="term" value="P:SOS response"/>
    <property type="evidence" value="ECO:0007669"/>
    <property type="project" value="UniProtKB-UniRule"/>
</dbReference>
<dbReference type="Gene3D" id="3.40.50.300">
    <property type="entry name" value="P-loop containing nucleotide triphosphate hydrolases"/>
    <property type="match status" value="2"/>
</dbReference>
<evidence type="ECO:0000259" key="17">
    <source>
        <dbReference type="PROSITE" id="PS50967"/>
    </source>
</evidence>
<accession>W6S0Z7</accession>
<evidence type="ECO:0000256" key="9">
    <source>
        <dbReference type="ARBA" id="ARBA00022833"/>
    </source>
</evidence>
<dbReference type="GO" id="GO:0006260">
    <property type="term" value="P:DNA replication"/>
    <property type="evidence" value="ECO:0007669"/>
    <property type="project" value="InterPro"/>
</dbReference>
<dbReference type="Pfam" id="PF00570">
    <property type="entry name" value="HRDC"/>
    <property type="match status" value="2"/>
</dbReference>
<proteinExistence type="inferred from homology"/>
<dbReference type="NCBIfam" id="TIGR00614">
    <property type="entry name" value="recQ_fam"/>
    <property type="match status" value="1"/>
</dbReference>
<name>W6S0Z7_9CLOT</name>
<dbReference type="PROSITE" id="PS51192">
    <property type="entry name" value="HELICASE_ATP_BIND_1"/>
    <property type="match status" value="1"/>
</dbReference>
<dbReference type="SMART" id="SM00487">
    <property type="entry name" value="DEXDc"/>
    <property type="match status" value="1"/>
</dbReference>
<dbReference type="InterPro" id="IPR006293">
    <property type="entry name" value="DNA_helicase_ATP-dep_RecQ_bac"/>
</dbReference>
<keyword evidence="4" id="KW-0479">Metal-binding</keyword>
<dbReference type="GO" id="GO:0046872">
    <property type="term" value="F:metal ion binding"/>
    <property type="evidence" value="ECO:0007669"/>
    <property type="project" value="UniProtKB-KW"/>
</dbReference>
<dbReference type="SUPFAM" id="SSF46785">
    <property type="entry name" value="Winged helix' DNA-binding domain"/>
    <property type="match status" value="1"/>
</dbReference>
<dbReference type="GO" id="GO:0003677">
    <property type="term" value="F:DNA binding"/>
    <property type="evidence" value="ECO:0007669"/>
    <property type="project" value="UniProtKB-KW"/>
</dbReference>
<dbReference type="Proteomes" id="UP000019426">
    <property type="component" value="Chromosome M2/40_rep1"/>
</dbReference>
<dbReference type="InterPro" id="IPR011545">
    <property type="entry name" value="DEAD/DEAH_box_helicase_dom"/>
</dbReference>
<keyword evidence="9" id="KW-0862">Zinc</keyword>
<keyword evidence="12" id="KW-0233">DNA recombination</keyword>
<evidence type="ECO:0000256" key="3">
    <source>
        <dbReference type="ARBA" id="ARBA00005446"/>
    </source>
</evidence>
<comment type="similarity">
    <text evidence="3">Belongs to the helicase family. RecQ subfamily.</text>
</comment>
<evidence type="ECO:0000256" key="12">
    <source>
        <dbReference type="ARBA" id="ARBA00023172"/>
    </source>
</evidence>
<dbReference type="SMART" id="SM00341">
    <property type="entry name" value="HRDC"/>
    <property type="match status" value="2"/>
</dbReference>
<dbReference type="PANTHER" id="PTHR13710:SF105">
    <property type="entry name" value="ATP-DEPENDENT DNA HELICASE Q1"/>
    <property type="match status" value="1"/>
</dbReference>
<organism evidence="20 21">
    <name type="scientific">Clostridium bornimense</name>
    <dbReference type="NCBI Taxonomy" id="1216932"/>
    <lineage>
        <taxon>Bacteria</taxon>
        <taxon>Bacillati</taxon>
        <taxon>Bacillota</taxon>
        <taxon>Clostridia</taxon>
        <taxon>Eubacteriales</taxon>
        <taxon>Clostridiaceae</taxon>
        <taxon>Clostridium</taxon>
    </lineage>
</organism>
<dbReference type="PROSITE" id="PS51194">
    <property type="entry name" value="HELICASE_CTER"/>
    <property type="match status" value="1"/>
</dbReference>
<evidence type="ECO:0000313" key="20">
    <source>
        <dbReference type="EMBL" id="CDM67957.1"/>
    </source>
</evidence>
<dbReference type="InterPro" id="IPR036390">
    <property type="entry name" value="WH_DNA-bd_sf"/>
</dbReference>
<dbReference type="EC" id="5.6.2.4" evidence="16"/>
<keyword evidence="6" id="KW-0227">DNA damage</keyword>
<evidence type="ECO:0000259" key="18">
    <source>
        <dbReference type="PROSITE" id="PS51192"/>
    </source>
</evidence>
<dbReference type="InterPro" id="IPR014001">
    <property type="entry name" value="Helicase_ATP-bd"/>
</dbReference>
<feature type="domain" description="Helicase ATP-binding" evidence="18">
    <location>
        <begin position="24"/>
        <end position="193"/>
    </location>
</feature>
<comment type="cofactor">
    <cofactor evidence="2">
        <name>Zn(2+)</name>
        <dbReference type="ChEBI" id="CHEBI:29105"/>
    </cofactor>
</comment>
<keyword evidence="14" id="KW-0413">Isomerase</keyword>
<keyword evidence="5" id="KW-0547">Nucleotide-binding</keyword>
<dbReference type="CDD" id="cd17920">
    <property type="entry name" value="DEXHc_RecQ"/>
    <property type="match status" value="1"/>
</dbReference>
<evidence type="ECO:0000256" key="4">
    <source>
        <dbReference type="ARBA" id="ARBA00022723"/>
    </source>
</evidence>
<dbReference type="GO" id="GO:0006310">
    <property type="term" value="P:DNA recombination"/>
    <property type="evidence" value="ECO:0007669"/>
    <property type="project" value="UniProtKB-UniRule"/>
</dbReference>
<dbReference type="InterPro" id="IPR032284">
    <property type="entry name" value="RecQ_Zn-bd"/>
</dbReference>
<evidence type="ECO:0000256" key="14">
    <source>
        <dbReference type="ARBA" id="ARBA00023235"/>
    </source>
</evidence>
<keyword evidence="13" id="KW-0234">DNA repair</keyword>
<dbReference type="HOGENOM" id="CLU_001103_13_1_9"/>
<dbReference type="Pfam" id="PF00271">
    <property type="entry name" value="Helicase_C"/>
    <property type="match status" value="1"/>
</dbReference>
<dbReference type="GO" id="GO:0006281">
    <property type="term" value="P:DNA repair"/>
    <property type="evidence" value="ECO:0007669"/>
    <property type="project" value="UniProtKB-KW"/>
</dbReference>
<comment type="cofactor">
    <cofactor evidence="1">
        <name>Mg(2+)</name>
        <dbReference type="ChEBI" id="CHEBI:18420"/>
    </cofactor>
</comment>
<dbReference type="GO" id="GO:0043590">
    <property type="term" value="C:bacterial nucleoid"/>
    <property type="evidence" value="ECO:0007669"/>
    <property type="project" value="TreeGrafter"/>
</dbReference>
<dbReference type="SUPFAM" id="SSF52540">
    <property type="entry name" value="P-loop containing nucleoside triphosphate hydrolases"/>
    <property type="match status" value="1"/>
</dbReference>
<comment type="catalytic activity">
    <reaction evidence="15">
        <text>Couples ATP hydrolysis with the unwinding of duplex DNA by translocating in the 3'-5' direction.</text>
        <dbReference type="EC" id="5.6.2.4"/>
    </reaction>
</comment>
<evidence type="ECO:0000256" key="16">
    <source>
        <dbReference type="NCBIfam" id="TIGR01389"/>
    </source>
</evidence>
<evidence type="ECO:0000256" key="8">
    <source>
        <dbReference type="ARBA" id="ARBA00022806"/>
    </source>
</evidence>
<reference evidence="20 21" key="1">
    <citation type="submission" date="2013-11" db="EMBL/GenBank/DDBJ databases">
        <title>Complete genome sequence of Clostridum sp. M2/40.</title>
        <authorList>
            <person name="Wibberg D."/>
            <person name="Puehler A."/>
            <person name="Schlueter A."/>
        </authorList>
    </citation>
    <scope>NUCLEOTIDE SEQUENCE [LARGE SCALE GENOMIC DNA]</scope>
    <source>
        <strain evidence="21">M2/40</strain>
    </source>
</reference>
<evidence type="ECO:0000256" key="2">
    <source>
        <dbReference type="ARBA" id="ARBA00001947"/>
    </source>
</evidence>
<dbReference type="SMART" id="SM00956">
    <property type="entry name" value="RQC"/>
    <property type="match status" value="1"/>
</dbReference>
<dbReference type="STRING" id="1216932.CM240_0792"/>
<keyword evidence="21" id="KW-1185">Reference proteome</keyword>
<dbReference type="GO" id="GO:0005524">
    <property type="term" value="F:ATP binding"/>
    <property type="evidence" value="ECO:0007669"/>
    <property type="project" value="UniProtKB-KW"/>
</dbReference>
<dbReference type="InterPro" id="IPR001650">
    <property type="entry name" value="Helicase_C-like"/>
</dbReference>
<dbReference type="Pfam" id="PF14493">
    <property type="entry name" value="HTH_40"/>
    <property type="match status" value="1"/>
</dbReference>
<dbReference type="InterPro" id="IPR010997">
    <property type="entry name" value="HRDC-like_sf"/>
</dbReference>
<protein>
    <recommendedName>
        <fullName evidence="16">DNA helicase RecQ</fullName>
        <ecNumber evidence="16">5.6.2.4</ecNumber>
    </recommendedName>
</protein>
<dbReference type="eggNOG" id="COG0514">
    <property type="taxonomic scope" value="Bacteria"/>
</dbReference>
<evidence type="ECO:0000256" key="5">
    <source>
        <dbReference type="ARBA" id="ARBA00022741"/>
    </source>
</evidence>
<dbReference type="Pfam" id="PF09382">
    <property type="entry name" value="RQC"/>
    <property type="match status" value="1"/>
</dbReference>
<evidence type="ECO:0000256" key="7">
    <source>
        <dbReference type="ARBA" id="ARBA00022801"/>
    </source>
</evidence>
<dbReference type="FunFam" id="3.40.50.300:FF:000296">
    <property type="entry name" value="ATP-dependent DNA helicase RecQ"/>
    <property type="match status" value="1"/>
</dbReference>
<evidence type="ECO:0000256" key="11">
    <source>
        <dbReference type="ARBA" id="ARBA00023125"/>
    </source>
</evidence>
<evidence type="ECO:0000259" key="19">
    <source>
        <dbReference type="PROSITE" id="PS51194"/>
    </source>
</evidence>
<dbReference type="SUPFAM" id="SSF47819">
    <property type="entry name" value="HRDC-like"/>
    <property type="match status" value="2"/>
</dbReference>
<dbReference type="InterPro" id="IPR029491">
    <property type="entry name" value="Helicase_HTH"/>
</dbReference>
<dbReference type="InterPro" id="IPR027417">
    <property type="entry name" value="P-loop_NTPase"/>
</dbReference>
<dbReference type="KEGG" id="clt:CM240_0792"/>
<feature type="domain" description="HRDC" evidence="17">
    <location>
        <begin position="511"/>
        <end position="591"/>
    </location>
</feature>
<dbReference type="InterPro" id="IPR002121">
    <property type="entry name" value="HRDC_dom"/>
</dbReference>
<feature type="domain" description="HRDC" evidence="17">
    <location>
        <begin position="604"/>
        <end position="684"/>
    </location>
</feature>
<dbReference type="Pfam" id="PF00270">
    <property type="entry name" value="DEAD"/>
    <property type="match status" value="1"/>
</dbReference>
<evidence type="ECO:0000256" key="6">
    <source>
        <dbReference type="ARBA" id="ARBA00022763"/>
    </source>
</evidence>
<dbReference type="NCBIfam" id="TIGR01389">
    <property type="entry name" value="recQ"/>
    <property type="match status" value="1"/>
</dbReference>
<dbReference type="Pfam" id="PF16124">
    <property type="entry name" value="RecQ_Zn_bind"/>
    <property type="match status" value="1"/>
</dbReference>
<dbReference type="GO" id="GO:0016787">
    <property type="term" value="F:hydrolase activity"/>
    <property type="evidence" value="ECO:0007669"/>
    <property type="project" value="UniProtKB-KW"/>
</dbReference>
<sequence length="802" mass="92772">MNKFEILEKYYGYREFRKGQEEVIDSILQGKDVLAIMPTGGGKSICYQVPALILNGLTIVISPLISLMKDQVDTIKEIGIEAAYINSSLSSREFNEIIEGIREDKYKIIYIAPERLESYEFFAIIAEKDISQIAIDEAHCVSQWGHDFRSSYRRIGSFIDRLYKRPIITAFTATASEEVRQDIVNLLKLNSPKIFITGFDRENLSIDIIKGGNKKEYILKYIEKNRNQCGIIYASTRKEVDNLYEMLQNKGYSVGRYHAGLGDEERRSNQEDFIYDRVSLMIATNAFGMGIDKPNIRYVIHYSIPKNIEGYYQEIGRAGRDGEKSQCILLFSPSDIHTQKYLIDVGIENEERKVIQYKKLQQMIDLIYSNDCYRKGILNYFGEEYNKECGNCSNCLSEGEIVDKTIDAQKVLSCIYRMKRGFGTKMIVDVLRGSKNKRVLDLGFDKLSTYGIMKDYTGEKLKEFINTLVSHGFIDLIEGDYPVVRLNDKSILVLKGKEEVRFKEYVVDKKIIEDNELVMILKELRLEIAREEGVPPYIIFGDITLREMSSVYPRTKEEFLAISGIGEKKYDKYGERFSEVIKRYVEDNNINIIVNNEDDEIIEVSTDKELLNRLLEVRKSFALKENTLDRSIISIQSLKEISGRYPITVDEFKDISGVGPKKVKEYGEFFVEAVKSYVEEKNIKRNWIEKKHRKVIIDGDGRNNEEKSIDMVKEGIYLKDISEEIEVSISTILGYITDYIKEYGENPLKEDISNLYTEDEERLIINELKSTSSNKISELKKKLPDYIKYESIRAVIIKNNYI</sequence>
<dbReference type="PATRIC" id="fig|1216932.3.peg.778"/>
<evidence type="ECO:0000256" key="15">
    <source>
        <dbReference type="ARBA" id="ARBA00034617"/>
    </source>
</evidence>
<evidence type="ECO:0000313" key="21">
    <source>
        <dbReference type="Proteomes" id="UP000019426"/>
    </source>
</evidence>
<keyword evidence="10" id="KW-0067">ATP-binding</keyword>
<dbReference type="AlphaFoldDB" id="W6S0Z7"/>
<dbReference type="InterPro" id="IPR036388">
    <property type="entry name" value="WH-like_DNA-bd_sf"/>
</dbReference>
<dbReference type="CDD" id="cd18794">
    <property type="entry name" value="SF2_C_RecQ"/>
    <property type="match status" value="1"/>
</dbReference>
<dbReference type="PROSITE" id="PS50967">
    <property type="entry name" value="HRDC"/>
    <property type="match status" value="2"/>
</dbReference>
<dbReference type="GO" id="GO:0043138">
    <property type="term" value="F:3'-5' DNA helicase activity"/>
    <property type="evidence" value="ECO:0007669"/>
    <property type="project" value="UniProtKB-EC"/>
</dbReference>
<dbReference type="Gene3D" id="1.10.150.80">
    <property type="entry name" value="HRDC domain"/>
    <property type="match status" value="2"/>
</dbReference>
<evidence type="ECO:0000256" key="10">
    <source>
        <dbReference type="ARBA" id="ARBA00022840"/>
    </source>
</evidence>
<keyword evidence="7 20" id="KW-0378">Hydrolase</keyword>
<dbReference type="Gene3D" id="1.10.10.10">
    <property type="entry name" value="Winged helix-like DNA-binding domain superfamily/Winged helix DNA-binding domain"/>
    <property type="match status" value="1"/>
</dbReference>
<dbReference type="GO" id="GO:0009378">
    <property type="term" value="F:four-way junction helicase activity"/>
    <property type="evidence" value="ECO:0007669"/>
    <property type="project" value="TreeGrafter"/>
</dbReference>
<keyword evidence="8 20" id="KW-0347">Helicase</keyword>
<dbReference type="InterPro" id="IPR004589">
    <property type="entry name" value="DNA_helicase_ATP-dep_RecQ"/>
</dbReference>
<keyword evidence="11" id="KW-0238">DNA-binding</keyword>
<dbReference type="InterPro" id="IPR044876">
    <property type="entry name" value="HRDC_dom_sf"/>
</dbReference>